<dbReference type="EMBL" id="JAOPHQ010006599">
    <property type="protein sequence ID" value="KAK0130900.1"/>
    <property type="molecule type" value="Genomic_DNA"/>
</dbReference>
<dbReference type="GO" id="GO:0070886">
    <property type="term" value="P:positive regulation of calcineurin-NFAT signaling cascade"/>
    <property type="evidence" value="ECO:0007669"/>
    <property type="project" value="TreeGrafter"/>
</dbReference>
<dbReference type="PANTHER" id="PTHR33775">
    <property type="entry name" value="CARDIAC-ENRICHED FHL2-INTERACTING PROTEIN-RELATED"/>
    <property type="match status" value="1"/>
</dbReference>
<dbReference type="AlphaFoldDB" id="A0AA47LZK6"/>
<keyword evidence="4" id="KW-1185">Reference proteome</keyword>
<evidence type="ECO:0000259" key="2">
    <source>
        <dbReference type="Pfam" id="PF15232"/>
    </source>
</evidence>
<reference evidence="3" key="1">
    <citation type="journal article" date="2023" name="Front. Mar. Sci.">
        <title>A new Merluccius polli reference genome to investigate the effects of global change in West African waters.</title>
        <authorList>
            <person name="Mateo J.L."/>
            <person name="Blanco-Fernandez C."/>
            <person name="Garcia-Vazquez E."/>
            <person name="Machado-Schiaffino G."/>
        </authorList>
    </citation>
    <scope>NUCLEOTIDE SEQUENCE</scope>
    <source>
        <strain evidence="3">C29</strain>
        <tissue evidence="3">Fin</tissue>
    </source>
</reference>
<name>A0AA47LZK6_MERPO</name>
<dbReference type="PANTHER" id="PTHR33775:SF2">
    <property type="entry name" value="CARDIAC-ENRICHED FHL2-INTERACTING PROTEIN"/>
    <property type="match status" value="1"/>
</dbReference>
<feature type="region of interest" description="Disordered" evidence="1">
    <location>
        <begin position="14"/>
        <end position="91"/>
    </location>
</feature>
<feature type="domain" description="DUF4585" evidence="2">
    <location>
        <begin position="692"/>
        <end position="750"/>
    </location>
</feature>
<feature type="region of interest" description="Disordered" evidence="1">
    <location>
        <begin position="104"/>
        <end position="259"/>
    </location>
</feature>
<gene>
    <name evidence="3" type="primary">CEFIP</name>
    <name evidence="3" type="ORF">N1851_034426</name>
</gene>
<feature type="compositionally biased region" description="Low complexity" evidence="1">
    <location>
        <begin position="538"/>
        <end position="551"/>
    </location>
</feature>
<evidence type="ECO:0000313" key="3">
    <source>
        <dbReference type="EMBL" id="KAK0130900.1"/>
    </source>
</evidence>
<evidence type="ECO:0000256" key="1">
    <source>
        <dbReference type="SAM" id="MobiDB-lite"/>
    </source>
</evidence>
<sequence length="914" mass="103581">MRRGELLLKIRKEKRGEQEKREARAARIEEERREKQREAEKIAEEEKTAQLLKEKAAQEEIEKKMEEKRVAEEERIKKRIEEERRKKETEERIAAQIQEEMKRAKQREEERRTQMEEARVAKEVEDKKRDKRMEEDRRVAQIQEERRASQLEEERREREEQEEMARIEEERRRAKHREIEQRIKEHEEMRAAELEEERMKRKQEEAHRHKERQGESGEKEKLPASIEAEKPLHKVEHEEPSQQVEIEGEQPSQKVEQRKAALMMDALQYYAITSSANSKDKHPHSPASLKRRVEPTKQESTPDDSLSRPYAPSSPALVPPRSTTSSPAPGPKPTMFRVKDNTFRASSLTKSVKPRLHKSFREDFRVGSPQGDHRGSDRAEEEQDGTRRSAGVPIHQDTVTRSNRLPSVKESTPPQPPSFVTEPQAARAEHRPYSRRSMALEEEDSRSCFSNMSEDVESVATSAGDLADFRGFCDYDRPESACSFSSDVARSLGKPPSVPPKSDKALRRAQRLTTRRIKKELTKRSEEDPDPKEKPLHAASSSSSSIASELRSSYRHARASPHFSAPFSLTHAPASASSVPSSRTEMPSAYRHSHASPHAIGPVTSAHATAHISLPVTAAHATTHISLPVTSPHVTAPPSLPVTSPHRALPASLPVGPKTIASTPSSPVLRRRADPPGPVKQYHVEPSYGQSYPLTQPKVLQDPGSGQYYVVDMPVQVKTKTFFDPETGKYVQLNVRQSAQGGFQPQPQHAGYPQSRIPQTQLHVQSPPQVYPQVATPGKSFVVYPGYPPGRQSMPVTTLPPQRSYSGMSIPDTLPEPPQSARESQNYGYHGYNSEETPYMDTAYKTDTIYDTNKVNHRNDGPYEKYPEGDTNSQLQGGSLVNEKDTLAQSSLQQQQPDIITMSELEDFMDVSDW</sequence>
<feature type="region of interest" description="Disordered" evidence="1">
    <location>
        <begin position="629"/>
        <end position="699"/>
    </location>
</feature>
<accession>A0AA47LZK6</accession>
<feature type="region of interest" description="Disordered" evidence="1">
    <location>
        <begin position="273"/>
        <end position="449"/>
    </location>
</feature>
<feature type="compositionally biased region" description="Basic and acidic residues" evidence="1">
    <location>
        <begin position="359"/>
        <end position="378"/>
    </location>
</feature>
<feature type="compositionally biased region" description="Low complexity" evidence="1">
    <location>
        <begin position="572"/>
        <end position="582"/>
    </location>
</feature>
<organism evidence="3 4">
    <name type="scientific">Merluccius polli</name>
    <name type="common">Benguela hake</name>
    <name type="synonym">Merluccius cadenati</name>
    <dbReference type="NCBI Taxonomy" id="89951"/>
    <lineage>
        <taxon>Eukaryota</taxon>
        <taxon>Metazoa</taxon>
        <taxon>Chordata</taxon>
        <taxon>Craniata</taxon>
        <taxon>Vertebrata</taxon>
        <taxon>Euteleostomi</taxon>
        <taxon>Actinopterygii</taxon>
        <taxon>Neopterygii</taxon>
        <taxon>Teleostei</taxon>
        <taxon>Neoteleostei</taxon>
        <taxon>Acanthomorphata</taxon>
        <taxon>Zeiogadaria</taxon>
        <taxon>Gadariae</taxon>
        <taxon>Gadiformes</taxon>
        <taxon>Gadoidei</taxon>
        <taxon>Merlucciidae</taxon>
        <taxon>Merluccius</taxon>
    </lineage>
</organism>
<feature type="compositionally biased region" description="Basic and acidic residues" evidence="1">
    <location>
        <begin position="519"/>
        <end position="536"/>
    </location>
</feature>
<feature type="compositionally biased region" description="Basic residues" evidence="1">
    <location>
        <begin position="507"/>
        <end position="518"/>
    </location>
</feature>
<proteinExistence type="predicted"/>
<protein>
    <submittedName>
        <fullName evidence="3">Cardiac-enriched FHL2-interacting protein</fullName>
    </submittedName>
</protein>
<evidence type="ECO:0000313" key="4">
    <source>
        <dbReference type="Proteomes" id="UP001174136"/>
    </source>
</evidence>
<feature type="compositionally biased region" description="Polar residues" evidence="1">
    <location>
        <begin position="397"/>
        <end position="412"/>
    </location>
</feature>
<dbReference type="Proteomes" id="UP001174136">
    <property type="component" value="Unassembled WGS sequence"/>
</dbReference>
<feature type="region of interest" description="Disordered" evidence="1">
    <location>
        <begin position="803"/>
        <end position="823"/>
    </location>
</feature>
<dbReference type="GO" id="GO:0030018">
    <property type="term" value="C:Z disc"/>
    <property type="evidence" value="ECO:0007669"/>
    <property type="project" value="TreeGrafter"/>
</dbReference>
<feature type="region of interest" description="Disordered" evidence="1">
    <location>
        <begin position="852"/>
        <end position="874"/>
    </location>
</feature>
<feature type="compositionally biased region" description="Basic and acidic residues" evidence="1">
    <location>
        <begin position="857"/>
        <end position="868"/>
    </location>
</feature>
<comment type="caution">
    <text evidence="3">The sequence shown here is derived from an EMBL/GenBank/DDBJ whole genome shotgun (WGS) entry which is preliminary data.</text>
</comment>
<feature type="region of interest" description="Disordered" evidence="1">
    <location>
        <begin position="484"/>
        <end position="601"/>
    </location>
</feature>
<dbReference type="InterPro" id="IPR052303">
    <property type="entry name" value="CEFIP"/>
</dbReference>
<dbReference type="InterPro" id="IPR027838">
    <property type="entry name" value="DUF4585"/>
</dbReference>
<dbReference type="Pfam" id="PF15232">
    <property type="entry name" value="DUF4585"/>
    <property type="match status" value="1"/>
</dbReference>
<feature type="compositionally biased region" description="Basic and acidic residues" evidence="1">
    <location>
        <begin position="104"/>
        <end position="240"/>
    </location>
</feature>